<evidence type="ECO:0008006" key="4">
    <source>
        <dbReference type="Google" id="ProtNLM"/>
    </source>
</evidence>
<gene>
    <name evidence="2" type="ORF">PARC_a2631</name>
</gene>
<accession>A0A290S4L8</accession>
<name>A0A290S4L8_9GAMM</name>
<protein>
    <recommendedName>
        <fullName evidence="4">DoxX-like family protein</fullName>
    </recommendedName>
</protein>
<keyword evidence="1" id="KW-1133">Transmembrane helix</keyword>
<proteinExistence type="predicted"/>
<keyword evidence="1" id="KW-0812">Transmembrane</keyword>
<dbReference type="InterPro" id="IPR025695">
    <property type="entry name" value="DoxX-like"/>
</dbReference>
<dbReference type="AlphaFoldDB" id="A0A290S4L8"/>
<dbReference type="KEGG" id="part:PARC_a2631"/>
<sequence>MTMLGNNRGYIQLARYIVSLSWIYHGFFPKLYHIAPLEKLMTGSAGFSAEVSDLITRSAGVGEIIFGLCLFVFYKNKHLVILNILALIGLLLAVVAMQPQLLIEAFNPVTTNLPLIGLSVIWLKEIKLQNNRYL</sequence>
<organism evidence="2 3">
    <name type="scientific">Pseudoalteromonas arctica A 37-1-2</name>
    <dbReference type="NCBI Taxonomy" id="1117313"/>
    <lineage>
        <taxon>Bacteria</taxon>
        <taxon>Pseudomonadati</taxon>
        <taxon>Pseudomonadota</taxon>
        <taxon>Gammaproteobacteria</taxon>
        <taxon>Alteromonadales</taxon>
        <taxon>Pseudoalteromonadaceae</taxon>
        <taxon>Pseudoalteromonas</taxon>
    </lineage>
</organism>
<dbReference type="Proteomes" id="UP000016505">
    <property type="component" value="Chromosome I"/>
</dbReference>
<reference evidence="2 3" key="1">
    <citation type="journal article" date="2012" name="J. Bacteriol.">
        <title>Genome sequences of type strains of seven species of the marine bacterium Pseudoalteromonas.</title>
        <authorList>
            <person name="Xie B.B."/>
            <person name="Shu Y.L."/>
            <person name="Qin Q.L."/>
            <person name="Rong J.C."/>
            <person name="Zhang X.Y."/>
            <person name="Chen X.L."/>
            <person name="Shi M."/>
            <person name="He H.L."/>
            <person name="Zhou B.C."/>
            <person name="Zhang Y.Z."/>
        </authorList>
    </citation>
    <scope>NUCLEOTIDE SEQUENCE [LARGE SCALE GENOMIC DNA]</scope>
    <source>
        <strain evidence="2 3">A 37-1-2</strain>
    </source>
</reference>
<feature type="transmembrane region" description="Helical" evidence="1">
    <location>
        <begin position="80"/>
        <end position="99"/>
    </location>
</feature>
<evidence type="ECO:0000313" key="2">
    <source>
        <dbReference type="EMBL" id="ATC87098.1"/>
    </source>
</evidence>
<feature type="transmembrane region" description="Helical" evidence="1">
    <location>
        <begin position="12"/>
        <end position="34"/>
    </location>
</feature>
<keyword evidence="1" id="KW-0472">Membrane</keyword>
<feature type="transmembrane region" description="Helical" evidence="1">
    <location>
        <begin position="54"/>
        <end position="73"/>
    </location>
</feature>
<evidence type="ECO:0000313" key="3">
    <source>
        <dbReference type="Proteomes" id="UP000016505"/>
    </source>
</evidence>
<feature type="transmembrane region" description="Helical" evidence="1">
    <location>
        <begin position="105"/>
        <end position="123"/>
    </location>
</feature>
<dbReference type="EMBL" id="CP011025">
    <property type="protein sequence ID" value="ATC87098.1"/>
    <property type="molecule type" value="Genomic_DNA"/>
</dbReference>
<dbReference type="Pfam" id="PF13781">
    <property type="entry name" value="DoxX_3"/>
    <property type="match status" value="1"/>
</dbReference>
<evidence type="ECO:0000256" key="1">
    <source>
        <dbReference type="SAM" id="Phobius"/>
    </source>
</evidence>